<evidence type="ECO:0000313" key="7">
    <source>
        <dbReference type="Proteomes" id="UP001162541"/>
    </source>
</evidence>
<evidence type="ECO:0008006" key="8">
    <source>
        <dbReference type="Google" id="ProtNLM"/>
    </source>
</evidence>
<name>A0A176WRL2_MARPO</name>
<dbReference type="InterPro" id="IPR057906">
    <property type="entry name" value="Nal1"/>
</dbReference>
<keyword evidence="6" id="KW-1185">Reference proteome</keyword>
<dbReference type="EMBL" id="LVLJ01000095">
    <property type="protein sequence ID" value="OAE35750.1"/>
    <property type="molecule type" value="Genomic_DNA"/>
</dbReference>
<protein>
    <recommendedName>
        <fullName evidence="8">Trypsin family protein</fullName>
    </recommendedName>
</protein>
<reference evidence="5 6" key="1">
    <citation type="submission" date="2016-03" db="EMBL/GenBank/DDBJ databases">
        <title>Mechanisms controlling the formation of the plant cell surface in tip-growing cells are functionally conserved among land plants.</title>
        <authorList>
            <person name="Honkanen S."/>
            <person name="Jones V.A."/>
            <person name="Morieri G."/>
            <person name="Champion C."/>
            <person name="Hetherington A.J."/>
            <person name="Kelly S."/>
            <person name="Saint-Marcoux D."/>
            <person name="Proust H."/>
            <person name="Prescott H."/>
            <person name="Dolan L."/>
        </authorList>
    </citation>
    <scope>NUCLEOTIDE SEQUENCE [LARGE SCALE GENOMIC DNA]</scope>
    <source>
        <strain evidence="6">cv. Tak-1 and cv. Tak-2</strain>
        <tissue evidence="5">Whole gametophyte</tissue>
    </source>
</reference>
<evidence type="ECO:0000259" key="2">
    <source>
        <dbReference type="Pfam" id="PF25608"/>
    </source>
</evidence>
<dbReference type="Pfam" id="PF25819">
    <property type="entry name" value="Nal1_C"/>
    <property type="match status" value="1"/>
</dbReference>
<evidence type="ECO:0000256" key="1">
    <source>
        <dbReference type="SAM" id="MobiDB-lite"/>
    </source>
</evidence>
<dbReference type="Proteomes" id="UP001162541">
    <property type="component" value="Chromosome 4"/>
</dbReference>
<accession>A0A176WRL2</accession>
<feature type="region of interest" description="Disordered" evidence="1">
    <location>
        <begin position="472"/>
        <end position="532"/>
    </location>
</feature>
<dbReference type="PANTHER" id="PTHR31521:SF2">
    <property type="entry name" value="EXPRESSED PROTEIN"/>
    <property type="match status" value="1"/>
</dbReference>
<feature type="compositionally biased region" description="Polar residues" evidence="1">
    <location>
        <begin position="479"/>
        <end position="493"/>
    </location>
</feature>
<proteinExistence type="predicted"/>
<dbReference type="InterPro" id="IPR057905">
    <property type="entry name" value="Nal1_N"/>
</dbReference>
<dbReference type="Pfam" id="PF25608">
    <property type="entry name" value="NAL1_N"/>
    <property type="match status" value="1"/>
</dbReference>
<reference evidence="4" key="2">
    <citation type="journal article" date="2019" name="Curr. Biol.">
        <title>Chromatin organization in early land plants reveals an ancestral association between H3K27me3, transposons, and constitutive heterochromatin.</title>
        <authorList>
            <person name="Montgomery S.A."/>
            <person name="Tanizawa Y."/>
            <person name="Galik B."/>
            <person name="Wang N."/>
            <person name="Ito T."/>
            <person name="Mochizuki T."/>
            <person name="Akimcheva S."/>
            <person name="Bowman J."/>
            <person name="Cognat V."/>
            <person name="Drouard L."/>
            <person name="Ekker H."/>
            <person name="Houng S."/>
            <person name="Kohchi T."/>
            <person name="Lin S."/>
            <person name="Liu L.D."/>
            <person name="Nakamura Y."/>
            <person name="Valeeva L.R."/>
            <person name="Shakirov E.V."/>
            <person name="Shippen D.E."/>
            <person name="Wei W."/>
            <person name="Yagura M."/>
            <person name="Yamaoka S."/>
            <person name="Yamato K.T."/>
            <person name="Liu C."/>
            <person name="Berger F."/>
        </authorList>
    </citation>
    <scope>NUCLEOTIDE SEQUENCE [LARGE SCALE GENOMIC DNA]</scope>
    <source>
        <strain evidence="4">Tak-1</strain>
    </source>
</reference>
<dbReference type="Proteomes" id="UP000077202">
    <property type="component" value="Unassembled WGS sequence"/>
</dbReference>
<evidence type="ECO:0000259" key="3">
    <source>
        <dbReference type="Pfam" id="PF25819"/>
    </source>
</evidence>
<dbReference type="EMBL" id="AP019869">
    <property type="protein sequence ID" value="BBN08554.1"/>
    <property type="molecule type" value="Genomic_DNA"/>
</dbReference>
<evidence type="ECO:0000313" key="6">
    <source>
        <dbReference type="Proteomes" id="UP000077202"/>
    </source>
</evidence>
<evidence type="ECO:0000313" key="5">
    <source>
        <dbReference type="EMBL" id="OAE35750.1"/>
    </source>
</evidence>
<feature type="domain" description="Nal1 C-terminal" evidence="3">
    <location>
        <begin position="139"/>
        <end position="406"/>
    </location>
</feature>
<dbReference type="PANTHER" id="PTHR31521">
    <property type="entry name" value="EXPRESSED PROTEIN"/>
    <property type="match status" value="1"/>
</dbReference>
<feature type="compositionally biased region" description="Basic and acidic residues" evidence="1">
    <location>
        <begin position="500"/>
        <end position="525"/>
    </location>
</feature>
<dbReference type="AlphaFoldDB" id="A0A176WRL2"/>
<sequence>MADTNSPYVLWPPSSRQRCNAEERAAYFSALCQEEAVDTNGLLPRGKQASTLKELMIIRAFHSHVLRHCSLGTALGFRIRDGTLTDIPAVLVFVGRKVHLRWLLDVQRLPITLQGPGGVWCDLDVVEFSYFGNPAVSHKEQFYSELLEALRGCDSSIGSGSQVASQETYGTMACIVRSLTPEHELGFLTNRHVAVHLDNPHQKMFHPLPPNLGPGVYLGSVERATSFITDDLWYGGIFAGLNEETFIRADGAFIPFAKSFDLRTITADLKGAGEMGDIVRIDLDAPIGSIMGQHVVKVGRSSGLTKGVIRAYALEYNDEREICYFSDFLIVGENDQPFDSVGDNGSLILLAGKEDEKPRPFGIMWGGSPNRGLLKLCNGRAPETWTSCVDLGRLLDLLQLELITTQSRLEGAIEEHWQIHHPAHQEGENGNSAYESNYWDYMKERDDLERIPCTAFAPPEEVAYRQLMKAKRTDPPSCTPSCTESHSSITSQRVDLARGNQREKQIKDGDERPEDRLFRISDTEGKRKRLCR</sequence>
<gene>
    <name evidence="5" type="ORF">AXG93_1154s2060</name>
    <name evidence="4" type="ORF">Mp_4g12470</name>
</gene>
<evidence type="ECO:0000313" key="4">
    <source>
        <dbReference type="EMBL" id="BBN08554.1"/>
    </source>
</evidence>
<reference evidence="7" key="3">
    <citation type="journal article" date="2020" name="Curr. Biol.">
        <title>Chromatin organization in early land plants reveals an ancestral association between H3K27me3, transposons, and constitutive heterochromatin.</title>
        <authorList>
            <person name="Montgomery S.A."/>
            <person name="Tanizawa Y."/>
            <person name="Galik B."/>
            <person name="Wang N."/>
            <person name="Ito T."/>
            <person name="Mochizuki T."/>
            <person name="Akimcheva S."/>
            <person name="Bowman J.L."/>
            <person name="Cognat V."/>
            <person name="Marechal-Drouard L."/>
            <person name="Ekker H."/>
            <person name="Hong S.F."/>
            <person name="Kohchi T."/>
            <person name="Lin S.S."/>
            <person name="Liu L.D."/>
            <person name="Nakamura Y."/>
            <person name="Valeeva L.R."/>
            <person name="Shakirov E.V."/>
            <person name="Shippen D.E."/>
            <person name="Wei W.L."/>
            <person name="Yagura M."/>
            <person name="Yamaoka S."/>
            <person name="Yamato K.T."/>
            <person name="Liu C."/>
            <person name="Berger F."/>
        </authorList>
    </citation>
    <scope>NUCLEOTIDE SEQUENCE [LARGE SCALE GENOMIC DNA]</scope>
    <source>
        <strain evidence="7">Tak-1</strain>
    </source>
</reference>
<organism evidence="5 6">
    <name type="scientific">Marchantia polymorpha subsp. ruderalis</name>
    <dbReference type="NCBI Taxonomy" id="1480154"/>
    <lineage>
        <taxon>Eukaryota</taxon>
        <taxon>Viridiplantae</taxon>
        <taxon>Streptophyta</taxon>
        <taxon>Embryophyta</taxon>
        <taxon>Marchantiophyta</taxon>
        <taxon>Marchantiopsida</taxon>
        <taxon>Marchantiidae</taxon>
        <taxon>Marchantiales</taxon>
        <taxon>Marchantiaceae</taxon>
        <taxon>Marchantia</taxon>
    </lineage>
</organism>
<feature type="domain" description="Nal1 N-terminal" evidence="2">
    <location>
        <begin position="47"/>
        <end position="126"/>
    </location>
</feature>
<dbReference type="InterPro" id="IPR057904">
    <property type="entry name" value="Nal1_C"/>
</dbReference>